<dbReference type="InterPro" id="IPR044200">
    <property type="entry name" value="At5g03900-like"/>
</dbReference>
<protein>
    <submittedName>
        <fullName evidence="2">Uncharacterized protein</fullName>
    </submittedName>
</protein>
<dbReference type="PANTHER" id="PTHR47380:SF4">
    <property type="entry name" value="OS02G0533000 PROTEIN"/>
    <property type="match status" value="1"/>
</dbReference>
<keyword evidence="3" id="KW-1185">Reference proteome</keyword>
<dbReference type="EMBL" id="LT934121">
    <property type="protein sequence ID" value="VAI46227.1"/>
    <property type="molecule type" value="Genomic_DNA"/>
</dbReference>
<dbReference type="PANTHER" id="PTHR47380">
    <property type="entry name" value="OS02G0533000 PROTEIN"/>
    <property type="match status" value="1"/>
</dbReference>
<dbReference type="AlphaFoldDB" id="A0A9R1AZT0"/>
<evidence type="ECO:0000313" key="2">
    <source>
        <dbReference type="EMBL" id="VAI46227.1"/>
    </source>
</evidence>
<proteinExistence type="predicted"/>
<dbReference type="GO" id="GO:0009941">
    <property type="term" value="C:chloroplast envelope"/>
    <property type="evidence" value="ECO:0007669"/>
    <property type="project" value="TreeGrafter"/>
</dbReference>
<dbReference type="Proteomes" id="UP000324705">
    <property type="component" value="Chromosome 6A"/>
</dbReference>
<gene>
    <name evidence="2" type="ORF">TRITD_6Av1G113780</name>
</gene>
<evidence type="ECO:0000256" key="1">
    <source>
        <dbReference type="SAM" id="Phobius"/>
    </source>
</evidence>
<name>A0A9R1AZT0_TRITD</name>
<sequence length="102" mass="12193">MAFLTSVCIYAGSFFAIPLFRWLLLRKTNNDIARRNKAREERAQELLSPEPSLRRKLLSARDMAQWKVITPGEIVYTTEKDLLDQKYEVREWERRFKKLESD</sequence>
<dbReference type="Gramene" id="TRITD6Av1G113780.12">
    <property type="protein sequence ID" value="TRITD6Av1G113780.12"/>
    <property type="gene ID" value="TRITD6Av1G113780"/>
</dbReference>
<keyword evidence="1" id="KW-0812">Transmembrane</keyword>
<feature type="transmembrane region" description="Helical" evidence="1">
    <location>
        <begin position="6"/>
        <end position="25"/>
    </location>
</feature>
<organism evidence="2 3">
    <name type="scientific">Triticum turgidum subsp. durum</name>
    <name type="common">Durum wheat</name>
    <name type="synonym">Triticum durum</name>
    <dbReference type="NCBI Taxonomy" id="4567"/>
    <lineage>
        <taxon>Eukaryota</taxon>
        <taxon>Viridiplantae</taxon>
        <taxon>Streptophyta</taxon>
        <taxon>Embryophyta</taxon>
        <taxon>Tracheophyta</taxon>
        <taxon>Spermatophyta</taxon>
        <taxon>Magnoliopsida</taxon>
        <taxon>Liliopsida</taxon>
        <taxon>Poales</taxon>
        <taxon>Poaceae</taxon>
        <taxon>BOP clade</taxon>
        <taxon>Pooideae</taxon>
        <taxon>Triticodae</taxon>
        <taxon>Triticeae</taxon>
        <taxon>Triticinae</taxon>
        <taxon>Triticum</taxon>
    </lineage>
</organism>
<evidence type="ECO:0000313" key="3">
    <source>
        <dbReference type="Proteomes" id="UP000324705"/>
    </source>
</evidence>
<reference evidence="2 3" key="1">
    <citation type="submission" date="2017-09" db="EMBL/GenBank/DDBJ databases">
        <authorList>
            <consortium name="International Durum Wheat Genome Sequencing Consortium (IDWGSC)"/>
            <person name="Milanesi L."/>
        </authorList>
    </citation>
    <scope>NUCLEOTIDE SEQUENCE [LARGE SCALE GENOMIC DNA]</scope>
    <source>
        <strain evidence="3">cv. Svevo</strain>
    </source>
</reference>
<accession>A0A9R1AZT0</accession>
<keyword evidence="1" id="KW-0472">Membrane</keyword>
<keyword evidence="1" id="KW-1133">Transmembrane helix</keyword>